<name>A0A432M0B7_9GAMM</name>
<evidence type="ECO:0000313" key="3">
    <source>
        <dbReference type="Proteomes" id="UP000274358"/>
    </source>
</evidence>
<dbReference type="PROSITE" id="PS51708">
    <property type="entry name" value="CHAD"/>
    <property type="match status" value="1"/>
</dbReference>
<evidence type="ECO:0000259" key="1">
    <source>
        <dbReference type="PROSITE" id="PS51708"/>
    </source>
</evidence>
<dbReference type="Pfam" id="PF05235">
    <property type="entry name" value="CHAD"/>
    <property type="match status" value="1"/>
</dbReference>
<gene>
    <name evidence="2" type="ORF">EKH80_21395</name>
</gene>
<dbReference type="RefSeq" id="WP_126686832.1">
    <property type="nucleotide sequence ID" value="NZ_RYYV01000027.1"/>
</dbReference>
<dbReference type="Gene3D" id="1.40.20.10">
    <property type="entry name" value="CHAD domain"/>
    <property type="match status" value="1"/>
</dbReference>
<organism evidence="2 3">
    <name type="scientific">Dyella choica</name>
    <dbReference type="NCBI Taxonomy" id="1927959"/>
    <lineage>
        <taxon>Bacteria</taxon>
        <taxon>Pseudomonadati</taxon>
        <taxon>Pseudomonadota</taxon>
        <taxon>Gammaproteobacteria</taxon>
        <taxon>Lysobacterales</taxon>
        <taxon>Rhodanobacteraceae</taxon>
        <taxon>Dyella</taxon>
    </lineage>
</organism>
<dbReference type="Proteomes" id="UP000274358">
    <property type="component" value="Unassembled WGS sequence"/>
</dbReference>
<dbReference type="PANTHER" id="PTHR39339">
    <property type="entry name" value="SLR1444 PROTEIN"/>
    <property type="match status" value="1"/>
</dbReference>
<feature type="domain" description="CHAD" evidence="1">
    <location>
        <begin position="9"/>
        <end position="273"/>
    </location>
</feature>
<evidence type="ECO:0000313" key="2">
    <source>
        <dbReference type="EMBL" id="RUL70153.1"/>
    </source>
</evidence>
<dbReference type="PANTHER" id="PTHR39339:SF1">
    <property type="entry name" value="CHAD DOMAIN-CONTAINING PROTEIN"/>
    <property type="match status" value="1"/>
</dbReference>
<accession>A0A432M0B7</accession>
<dbReference type="EMBL" id="RYYV01000027">
    <property type="protein sequence ID" value="RUL70153.1"/>
    <property type="molecule type" value="Genomic_DNA"/>
</dbReference>
<dbReference type="InterPro" id="IPR038186">
    <property type="entry name" value="CHAD_dom_sf"/>
</dbReference>
<protein>
    <submittedName>
        <fullName evidence="2">CHAD domain-containing protein</fullName>
    </submittedName>
</protein>
<reference evidence="2 3" key="1">
    <citation type="submission" date="2018-12" db="EMBL/GenBank/DDBJ databases">
        <title>Dyella dinghuensis sp. nov. DHOA06 and Dyella choica sp. nov. 4M-K27, isolated from forest soil.</title>
        <authorList>
            <person name="Qiu L.-H."/>
            <person name="Gao Z.-H."/>
        </authorList>
    </citation>
    <scope>NUCLEOTIDE SEQUENCE [LARGE SCALE GENOMIC DNA]</scope>
    <source>
        <strain evidence="2 3">4M-K27</strain>
    </source>
</reference>
<dbReference type="AlphaFoldDB" id="A0A432M0B7"/>
<dbReference type="InterPro" id="IPR007899">
    <property type="entry name" value="CHAD_dom"/>
</dbReference>
<proteinExistence type="predicted"/>
<dbReference type="SMART" id="SM00880">
    <property type="entry name" value="CHAD"/>
    <property type="match status" value="1"/>
</dbReference>
<sequence length="274" mass="31484">MMNKTKRDGLPALGPSLELLAARECRSLLRALAVRKRRQEGIHQARKSCRRLRSLLPLLPPGQPTGAVNRRLRELAHGLAPLRDAHIAAHTAKLLATAHETWITPEVIHALEHRCEQILDDALKQDPQWRQRRADAQRIITSIHALAWADIRPALAMKTLKRSQRRVKKAHGKALASRVPDALHRWRRRARKLRYQLEFVRKARRMAGMKKRRTQSYGARARQLSALTDQLGWRQDFQIFLGAIEQLPDSTDVRALRRQLPNKSASWSQAEPHT</sequence>
<dbReference type="OrthoDB" id="5956095at2"/>
<keyword evidence="3" id="KW-1185">Reference proteome</keyword>
<comment type="caution">
    <text evidence="2">The sequence shown here is derived from an EMBL/GenBank/DDBJ whole genome shotgun (WGS) entry which is preliminary data.</text>
</comment>